<organism evidence="4 5">
    <name type="scientific">Elysia marginata</name>
    <dbReference type="NCBI Taxonomy" id="1093978"/>
    <lineage>
        <taxon>Eukaryota</taxon>
        <taxon>Metazoa</taxon>
        <taxon>Spiralia</taxon>
        <taxon>Lophotrochozoa</taxon>
        <taxon>Mollusca</taxon>
        <taxon>Gastropoda</taxon>
        <taxon>Heterobranchia</taxon>
        <taxon>Euthyneura</taxon>
        <taxon>Panpulmonata</taxon>
        <taxon>Sacoglossa</taxon>
        <taxon>Placobranchoidea</taxon>
        <taxon>Plakobranchidae</taxon>
        <taxon>Elysia</taxon>
    </lineage>
</organism>
<feature type="signal peptide" evidence="3">
    <location>
        <begin position="1"/>
        <end position="25"/>
    </location>
</feature>
<evidence type="ECO:0000256" key="1">
    <source>
        <dbReference type="SAM" id="MobiDB-lite"/>
    </source>
</evidence>
<keyword evidence="2" id="KW-1133">Transmembrane helix</keyword>
<keyword evidence="2" id="KW-0472">Membrane</keyword>
<feature type="chain" id="PRO_5043954921" evidence="3">
    <location>
        <begin position="26"/>
        <end position="500"/>
    </location>
</feature>
<accession>A0AAV4IVX3</accession>
<evidence type="ECO:0000313" key="5">
    <source>
        <dbReference type="Proteomes" id="UP000762676"/>
    </source>
</evidence>
<evidence type="ECO:0000256" key="2">
    <source>
        <dbReference type="SAM" id="Phobius"/>
    </source>
</evidence>
<keyword evidence="3" id="KW-0732">Signal</keyword>
<reference evidence="4 5" key="1">
    <citation type="journal article" date="2021" name="Elife">
        <title>Chloroplast acquisition without the gene transfer in kleptoplastic sea slugs, Plakobranchus ocellatus.</title>
        <authorList>
            <person name="Maeda T."/>
            <person name="Takahashi S."/>
            <person name="Yoshida T."/>
            <person name="Shimamura S."/>
            <person name="Takaki Y."/>
            <person name="Nagai Y."/>
            <person name="Toyoda A."/>
            <person name="Suzuki Y."/>
            <person name="Arimoto A."/>
            <person name="Ishii H."/>
            <person name="Satoh N."/>
            <person name="Nishiyama T."/>
            <person name="Hasebe M."/>
            <person name="Maruyama T."/>
            <person name="Minagawa J."/>
            <person name="Obokata J."/>
            <person name="Shigenobu S."/>
        </authorList>
    </citation>
    <scope>NUCLEOTIDE SEQUENCE [LARGE SCALE GENOMIC DNA]</scope>
</reference>
<protein>
    <submittedName>
        <fullName evidence="4">Uncharacterized protein</fullName>
    </submittedName>
</protein>
<dbReference type="Proteomes" id="UP000762676">
    <property type="component" value="Unassembled WGS sequence"/>
</dbReference>
<feature type="region of interest" description="Disordered" evidence="1">
    <location>
        <begin position="26"/>
        <end position="54"/>
    </location>
</feature>
<dbReference type="EMBL" id="BMAT01013478">
    <property type="protein sequence ID" value="GFS13854.1"/>
    <property type="molecule type" value="Genomic_DNA"/>
</dbReference>
<comment type="caution">
    <text evidence="4">The sequence shown here is derived from an EMBL/GenBank/DDBJ whole genome shotgun (WGS) entry which is preliminary data.</text>
</comment>
<gene>
    <name evidence="4" type="ORF">ElyMa_006731700</name>
</gene>
<name>A0AAV4IVX3_9GAST</name>
<evidence type="ECO:0000313" key="4">
    <source>
        <dbReference type="EMBL" id="GFS13854.1"/>
    </source>
</evidence>
<sequence>MKSIAAAAAAVIVTVYIGLVSQAGGAESRRHHPVPSPAGILHSADDNPAVTPPHSQDKYRVVCTFYTHVCTVQGMQGRQQRDTEYASASLYETRGSRVKGTNSFLSPPNSELKPFILDAGGLGRSRPMIDKIETNWNLGKCELLWEEQNERLPYISKRSHITQNGVKMSQGSKVKVYLPVTLPQGDLCVRLLQPLSSSSSTNDGLANVSLSYRPEEEKTGGLKTETKDLKNRARVWRTQEGRIVPLYQDSLQRRSVFSFRLTEGTEKAVLVFKMEALTKTEEFVLKGVELKCCDDMLDHSELPINVGTKSTPVTRDPYIGSQESKRVKNNSETDKTYTNPSVHVIRKRNVSTTSADNPTSQNVFTTSADIPTSQDVSTTSGGISTLQDVFTTSADNPTSQDVFTTSADIKITPADIPVDVFTTPTSISTLPLDGSTNPSKLKGANEASISSSKDVHNPGEILGIVFGVLFSLVVLVGVVVFLYLRWQKHRQYHVETSEDV</sequence>
<keyword evidence="2" id="KW-0812">Transmembrane</keyword>
<keyword evidence="5" id="KW-1185">Reference proteome</keyword>
<proteinExistence type="predicted"/>
<feature type="transmembrane region" description="Helical" evidence="2">
    <location>
        <begin position="461"/>
        <end position="484"/>
    </location>
</feature>
<dbReference type="AlphaFoldDB" id="A0AAV4IVX3"/>
<evidence type="ECO:0000256" key="3">
    <source>
        <dbReference type="SAM" id="SignalP"/>
    </source>
</evidence>